<dbReference type="Gene3D" id="3.40.30.10">
    <property type="entry name" value="Glutaredoxin"/>
    <property type="match status" value="1"/>
</dbReference>
<dbReference type="CDD" id="cd03020">
    <property type="entry name" value="DsbA_DsbC_DsbG"/>
    <property type="match status" value="1"/>
</dbReference>
<dbReference type="InterPro" id="IPR036249">
    <property type="entry name" value="Thioredoxin-like_sf"/>
</dbReference>
<comment type="similarity">
    <text evidence="2 7">Belongs to the thioredoxin family. DsbC subfamily.</text>
</comment>
<dbReference type="EMBL" id="ATGG01000064">
    <property type="protein sequence ID" value="EPF69314.1"/>
    <property type="molecule type" value="Genomic_DNA"/>
</dbReference>
<dbReference type="Proteomes" id="UP000014523">
    <property type="component" value="Unassembled WGS sequence"/>
</dbReference>
<reference evidence="10 11" key="1">
    <citation type="submission" date="2013-06" db="EMBL/GenBank/DDBJ databases">
        <title>The Genome Sequence of Acinetobacter gyllenbergii CIP 110306.</title>
        <authorList>
            <consortium name="The Broad Institute Genome Sequencing Platform"/>
            <consortium name="The Broad Institute Genome Sequencing Center for Infectious Disease"/>
            <person name="Cerqueira G."/>
            <person name="Feldgarden M."/>
            <person name="Courvalin P."/>
            <person name="Perichon B."/>
            <person name="Grillot-Courvalin C."/>
            <person name="Clermont D."/>
            <person name="Rocha E."/>
            <person name="Yoon E.-J."/>
            <person name="Nemec A."/>
            <person name="Young S.K."/>
            <person name="Zeng Q."/>
            <person name="Gargeya S."/>
            <person name="Fitzgerald M."/>
            <person name="Abouelleil A."/>
            <person name="Alvarado L."/>
            <person name="Berlin A.M."/>
            <person name="Chapman S.B."/>
            <person name="Dewar J."/>
            <person name="Goldberg J."/>
            <person name="Griggs A."/>
            <person name="Gujja S."/>
            <person name="Hansen M."/>
            <person name="Howarth C."/>
            <person name="Imamovic A."/>
            <person name="Larimer J."/>
            <person name="McCowan C."/>
            <person name="Murphy C."/>
            <person name="Pearson M."/>
            <person name="Priest M."/>
            <person name="Roberts A."/>
            <person name="Saif S."/>
            <person name="Shea T."/>
            <person name="Sykes S."/>
            <person name="Wortman J."/>
            <person name="Nusbaum C."/>
            <person name="Birren B."/>
        </authorList>
    </citation>
    <scope>NUCLEOTIDE SEQUENCE [LARGE SCALE GENOMIC DNA]</scope>
    <source>
        <strain evidence="10 11">CIP 110306</strain>
    </source>
</reference>
<comment type="function">
    <text evidence="7">Required for disulfide bond formation in some periplasmic proteins. Acts by transferring its disulfide bond to other proteins and is reduced in the process.</text>
</comment>
<dbReference type="InterPro" id="IPR009094">
    <property type="entry name" value="DiS-bond_isomerase_DsbC/G_N_sf"/>
</dbReference>
<dbReference type="PANTHER" id="PTHR35272">
    <property type="entry name" value="THIOL:DISULFIDE INTERCHANGE PROTEIN DSBC-RELATED"/>
    <property type="match status" value="1"/>
</dbReference>
<dbReference type="InterPro" id="IPR012336">
    <property type="entry name" value="Thioredoxin-like_fold"/>
</dbReference>
<protein>
    <recommendedName>
        <fullName evidence="7">Thiol:disulfide interchange protein</fullName>
    </recommendedName>
</protein>
<dbReference type="InterPro" id="IPR033954">
    <property type="entry name" value="DiS-bond_Isoase_DsbC/G"/>
</dbReference>
<proteinExistence type="inferred from homology"/>
<evidence type="ECO:0000313" key="11">
    <source>
        <dbReference type="Proteomes" id="UP000014523"/>
    </source>
</evidence>
<dbReference type="GO" id="GO:0042597">
    <property type="term" value="C:periplasmic space"/>
    <property type="evidence" value="ECO:0007669"/>
    <property type="project" value="UniProtKB-SubCell"/>
</dbReference>
<evidence type="ECO:0000256" key="7">
    <source>
        <dbReference type="RuleBase" id="RU364038"/>
    </source>
</evidence>
<sequence>MPILFLREISVYKLNSLYIMTIAIILSSQSIFANTEQIHQRIKSLPKELKPEFIDKTPIPNLYTLSNIRGSILIDASGRYLIDGDMIDLENMQNIADYNYQKHYAINPKQLPTANALKEVKGNGKRVLYVFADPDCPACQALQGILEDIDNITIYTFPMGLAHLHPTAIETSKNIWCSKDPVKAWKAYLLDGDKPNKRANSCHQPIDQNMAITKKYRINLTPTIFNSQGHRVVGVPELEGLENFINTVDHE</sequence>
<dbReference type="PANTHER" id="PTHR35272:SF3">
    <property type="entry name" value="THIOL:DISULFIDE INTERCHANGE PROTEIN DSBC"/>
    <property type="match status" value="1"/>
</dbReference>
<dbReference type="InterPro" id="IPR051470">
    <property type="entry name" value="Thiol:disulfide_interchange"/>
</dbReference>
<evidence type="ECO:0000259" key="9">
    <source>
        <dbReference type="Pfam" id="PF13098"/>
    </source>
</evidence>
<dbReference type="Pfam" id="PF10411">
    <property type="entry name" value="DsbC_N"/>
    <property type="match status" value="1"/>
</dbReference>
<evidence type="ECO:0000256" key="6">
    <source>
        <dbReference type="ARBA" id="ARBA00023284"/>
    </source>
</evidence>
<keyword evidence="6 7" id="KW-0676">Redox-active center</keyword>
<dbReference type="SUPFAM" id="SSF54423">
    <property type="entry name" value="DsbC/DsbG N-terminal domain-like"/>
    <property type="match status" value="1"/>
</dbReference>
<evidence type="ECO:0000256" key="4">
    <source>
        <dbReference type="ARBA" id="ARBA00022764"/>
    </source>
</evidence>
<accession>A0A829HB48</accession>
<dbReference type="InterPro" id="IPR018950">
    <property type="entry name" value="DiS-bond_isomerase_DsbC/G_N"/>
</dbReference>
<evidence type="ECO:0000313" key="10">
    <source>
        <dbReference type="EMBL" id="EPF69314.1"/>
    </source>
</evidence>
<feature type="domain" description="Thioredoxin-like fold" evidence="9">
    <location>
        <begin position="120"/>
        <end position="234"/>
    </location>
</feature>
<keyword evidence="11" id="KW-1185">Reference proteome</keyword>
<dbReference type="Gene3D" id="3.10.450.70">
    <property type="entry name" value="Disulphide bond isomerase, DsbC/G, N-terminal"/>
    <property type="match status" value="1"/>
</dbReference>
<keyword evidence="3 7" id="KW-0732">Signal</keyword>
<name>A0A829HB48_9GAMM</name>
<evidence type="ECO:0000256" key="5">
    <source>
        <dbReference type="ARBA" id="ARBA00023157"/>
    </source>
</evidence>
<evidence type="ECO:0000256" key="2">
    <source>
        <dbReference type="ARBA" id="ARBA00009813"/>
    </source>
</evidence>
<evidence type="ECO:0000256" key="3">
    <source>
        <dbReference type="ARBA" id="ARBA00022729"/>
    </source>
</evidence>
<gene>
    <name evidence="10" type="ORF">F957_04195</name>
</gene>
<evidence type="ECO:0000256" key="1">
    <source>
        <dbReference type="ARBA" id="ARBA00004418"/>
    </source>
</evidence>
<keyword evidence="4 7" id="KW-0574">Periplasm</keyword>
<evidence type="ECO:0000259" key="8">
    <source>
        <dbReference type="Pfam" id="PF10411"/>
    </source>
</evidence>
<organism evidence="10 11">
    <name type="scientific">Acinetobacter gyllenbergii CIP 110306 = MTCC 11365</name>
    <dbReference type="NCBI Taxonomy" id="1217657"/>
    <lineage>
        <taxon>Bacteria</taxon>
        <taxon>Pseudomonadati</taxon>
        <taxon>Pseudomonadota</taxon>
        <taxon>Gammaproteobacteria</taxon>
        <taxon>Moraxellales</taxon>
        <taxon>Moraxellaceae</taxon>
        <taxon>Acinetobacter</taxon>
    </lineage>
</organism>
<comment type="caution">
    <text evidence="10">The sequence shown here is derived from an EMBL/GenBank/DDBJ whole genome shotgun (WGS) entry which is preliminary data.</text>
</comment>
<feature type="domain" description="Disulphide bond isomerase DsbC/G N-terminal" evidence="8">
    <location>
        <begin position="33"/>
        <end position="96"/>
    </location>
</feature>
<comment type="subcellular location">
    <subcellularLocation>
        <location evidence="1 7">Periplasm</location>
    </subcellularLocation>
</comment>
<dbReference type="Pfam" id="PF13098">
    <property type="entry name" value="Thioredoxin_2"/>
    <property type="match status" value="1"/>
</dbReference>
<dbReference type="SUPFAM" id="SSF52833">
    <property type="entry name" value="Thioredoxin-like"/>
    <property type="match status" value="1"/>
</dbReference>
<dbReference type="AlphaFoldDB" id="A0A829HB48"/>
<keyword evidence="5" id="KW-1015">Disulfide bond</keyword>